<dbReference type="PANTHER" id="PTHR11527">
    <property type="entry name" value="HEAT-SHOCK PROTEIN 20 FAMILY MEMBER"/>
    <property type="match status" value="1"/>
</dbReference>
<dbReference type="InterPro" id="IPR008978">
    <property type="entry name" value="HSP20-like_chaperone"/>
</dbReference>
<dbReference type="Proteomes" id="UP000193467">
    <property type="component" value="Unassembled WGS sequence"/>
</dbReference>
<evidence type="ECO:0000259" key="4">
    <source>
        <dbReference type="PROSITE" id="PS01031"/>
    </source>
</evidence>
<dbReference type="Gene3D" id="2.60.40.790">
    <property type="match status" value="1"/>
</dbReference>
<dbReference type="FunCoup" id="A0A1Y2EQ06">
    <property type="interactions" value="179"/>
</dbReference>
<proteinExistence type="inferred from homology"/>
<dbReference type="EMBL" id="MCGR01000047">
    <property type="protein sequence ID" value="ORY73256.1"/>
    <property type="molecule type" value="Genomic_DNA"/>
</dbReference>
<gene>
    <name evidence="5" type="ORF">BCR35DRAFT_268993</name>
</gene>
<dbReference type="InParanoid" id="A0A1Y2EQ06"/>
<dbReference type="STRING" id="106004.A0A1Y2EQ06"/>
<dbReference type="Pfam" id="PF00011">
    <property type="entry name" value="HSP20"/>
    <property type="match status" value="1"/>
</dbReference>
<feature type="domain" description="SHSP" evidence="4">
    <location>
        <begin position="9"/>
        <end position="121"/>
    </location>
</feature>
<dbReference type="InterPro" id="IPR002068">
    <property type="entry name" value="A-crystallin/Hsp20_dom"/>
</dbReference>
<evidence type="ECO:0000256" key="2">
    <source>
        <dbReference type="PROSITE-ProRule" id="PRU00285"/>
    </source>
</evidence>
<comment type="similarity">
    <text evidence="2 3">Belongs to the small heat shock protein (HSP20) family.</text>
</comment>
<organism evidence="5 6">
    <name type="scientific">Leucosporidium creatinivorum</name>
    <dbReference type="NCBI Taxonomy" id="106004"/>
    <lineage>
        <taxon>Eukaryota</taxon>
        <taxon>Fungi</taxon>
        <taxon>Dikarya</taxon>
        <taxon>Basidiomycota</taxon>
        <taxon>Pucciniomycotina</taxon>
        <taxon>Microbotryomycetes</taxon>
        <taxon>Leucosporidiales</taxon>
        <taxon>Leucosporidium</taxon>
    </lineage>
</organism>
<dbReference type="PROSITE" id="PS01031">
    <property type="entry name" value="SHSP"/>
    <property type="match status" value="1"/>
</dbReference>
<sequence>ERGAQGSEKADSTLRLHLTRIEHEDKNIVTFELADLTKQDVDLSLHENLLTISGSLTTEKTTQEDASHLVCERRYGAFSRAITVPAGLKEHEIKASMEHGVLKIEFPKEAKESETKKITIA</sequence>
<evidence type="ECO:0000256" key="3">
    <source>
        <dbReference type="RuleBase" id="RU003616"/>
    </source>
</evidence>
<dbReference type="CDD" id="cd06464">
    <property type="entry name" value="ACD_sHsps-like"/>
    <property type="match status" value="1"/>
</dbReference>
<keyword evidence="6" id="KW-1185">Reference proteome</keyword>
<evidence type="ECO:0000313" key="6">
    <source>
        <dbReference type="Proteomes" id="UP000193467"/>
    </source>
</evidence>
<reference evidence="5 6" key="1">
    <citation type="submission" date="2016-07" db="EMBL/GenBank/DDBJ databases">
        <title>Pervasive Adenine N6-methylation of Active Genes in Fungi.</title>
        <authorList>
            <consortium name="DOE Joint Genome Institute"/>
            <person name="Mondo S.J."/>
            <person name="Dannebaum R.O."/>
            <person name="Kuo R.C."/>
            <person name="Labutti K."/>
            <person name="Haridas S."/>
            <person name="Kuo A."/>
            <person name="Salamov A."/>
            <person name="Ahrendt S.R."/>
            <person name="Lipzen A."/>
            <person name="Sullivan W."/>
            <person name="Andreopoulos W.B."/>
            <person name="Clum A."/>
            <person name="Lindquist E."/>
            <person name="Daum C."/>
            <person name="Ramamoorthy G.K."/>
            <person name="Gryganskyi A."/>
            <person name="Culley D."/>
            <person name="Magnuson J.K."/>
            <person name="James T.Y."/>
            <person name="O'Malley M.A."/>
            <person name="Stajich J.E."/>
            <person name="Spatafora J.W."/>
            <person name="Visel A."/>
            <person name="Grigoriev I.V."/>
        </authorList>
    </citation>
    <scope>NUCLEOTIDE SEQUENCE [LARGE SCALE GENOMIC DNA]</scope>
    <source>
        <strain evidence="5 6">62-1032</strain>
    </source>
</reference>
<protein>
    <submittedName>
        <fullName evidence="5">HSP20-like chaperone</fullName>
    </submittedName>
</protein>
<keyword evidence="1" id="KW-0346">Stress response</keyword>
<comment type="caution">
    <text evidence="5">The sequence shown here is derived from an EMBL/GenBank/DDBJ whole genome shotgun (WGS) entry which is preliminary data.</text>
</comment>
<accession>A0A1Y2EQ06</accession>
<dbReference type="AlphaFoldDB" id="A0A1Y2EQ06"/>
<dbReference type="SUPFAM" id="SSF49764">
    <property type="entry name" value="HSP20-like chaperones"/>
    <property type="match status" value="1"/>
</dbReference>
<evidence type="ECO:0000256" key="1">
    <source>
        <dbReference type="ARBA" id="ARBA00023016"/>
    </source>
</evidence>
<dbReference type="OrthoDB" id="1431247at2759"/>
<name>A0A1Y2EQ06_9BASI</name>
<evidence type="ECO:0000313" key="5">
    <source>
        <dbReference type="EMBL" id="ORY73256.1"/>
    </source>
</evidence>
<dbReference type="InterPro" id="IPR031107">
    <property type="entry name" value="Small_HSP"/>
</dbReference>
<feature type="non-terminal residue" evidence="5">
    <location>
        <position position="1"/>
    </location>
</feature>